<organism evidence="2 3">
    <name type="scientific">Halorubrum rubrum</name>
    <dbReference type="NCBI Taxonomy" id="1126240"/>
    <lineage>
        <taxon>Archaea</taxon>
        <taxon>Methanobacteriati</taxon>
        <taxon>Methanobacteriota</taxon>
        <taxon>Stenosarchaea group</taxon>
        <taxon>Halobacteria</taxon>
        <taxon>Halobacteriales</taxon>
        <taxon>Haloferacaceae</taxon>
        <taxon>Halorubrum</taxon>
    </lineage>
</organism>
<protein>
    <submittedName>
        <fullName evidence="2">Cyclase family protein</fullName>
        <ecNumber evidence="2">3.5.-.-</ecNumber>
    </submittedName>
</protein>
<dbReference type="InterPro" id="IPR007325">
    <property type="entry name" value="KFase/CYL"/>
</dbReference>
<comment type="caution">
    <text evidence="2">The sequence shown here is derived from an EMBL/GenBank/DDBJ whole genome shotgun (WGS) entry which is preliminary data.</text>
</comment>
<evidence type="ECO:0000256" key="1">
    <source>
        <dbReference type="SAM" id="MobiDB-lite"/>
    </source>
</evidence>
<feature type="region of interest" description="Disordered" evidence="1">
    <location>
        <begin position="208"/>
        <end position="233"/>
    </location>
</feature>
<gene>
    <name evidence="2" type="ORF">ACFPM1_14590</name>
</gene>
<dbReference type="PANTHER" id="PTHR31118:SF32">
    <property type="entry name" value="KYNURENINE FORMAMIDASE"/>
    <property type="match status" value="1"/>
</dbReference>
<evidence type="ECO:0000313" key="2">
    <source>
        <dbReference type="EMBL" id="MFC5279976.1"/>
    </source>
</evidence>
<dbReference type="Proteomes" id="UP001596118">
    <property type="component" value="Unassembled WGS sequence"/>
</dbReference>
<reference evidence="2 3" key="1">
    <citation type="journal article" date="2019" name="Int. J. Syst. Evol. Microbiol.">
        <title>The Global Catalogue of Microorganisms (GCM) 10K type strain sequencing project: providing services to taxonomists for standard genome sequencing and annotation.</title>
        <authorList>
            <consortium name="The Broad Institute Genomics Platform"/>
            <consortium name="The Broad Institute Genome Sequencing Center for Infectious Disease"/>
            <person name="Wu L."/>
            <person name="Ma J."/>
        </authorList>
    </citation>
    <scope>NUCLEOTIDE SEQUENCE [LARGE SCALE GENOMIC DNA]</scope>
    <source>
        <strain evidence="2 3">CGMCC 1.12124</strain>
    </source>
</reference>
<feature type="region of interest" description="Disordered" evidence="1">
    <location>
        <begin position="141"/>
        <end position="161"/>
    </location>
</feature>
<sequence>MTLYDCTHRIETGMPTYPDDPDVSCSPHATHEADGYEVTALELGSHAGTHVDAPRHTEPDGLTLGAYAVDEFRFDARLVDCRGVGAREAIPPDAVPETDAELLAFRTGWDDHWGTDRYLDHPYLAPATARRCVDAGHHVATDTLNPDPTPTERASPDEPSGVPAHRALLGAERFVIENLTGLERLPERVILHAYPLAIDADGAPIRAVAETDADREPDVDREVDADRDGPDDA</sequence>
<keyword evidence="2" id="KW-0378">Hydrolase</keyword>
<dbReference type="SUPFAM" id="SSF102198">
    <property type="entry name" value="Putative cyclase"/>
    <property type="match status" value="1"/>
</dbReference>
<dbReference type="GO" id="GO:0016787">
    <property type="term" value="F:hydrolase activity"/>
    <property type="evidence" value="ECO:0007669"/>
    <property type="project" value="UniProtKB-KW"/>
</dbReference>
<evidence type="ECO:0000313" key="3">
    <source>
        <dbReference type="Proteomes" id="UP001596118"/>
    </source>
</evidence>
<dbReference type="EC" id="3.5.-.-" evidence="2"/>
<name>A0ABD5R524_9EURY</name>
<keyword evidence="3" id="KW-1185">Reference proteome</keyword>
<dbReference type="Pfam" id="PF04199">
    <property type="entry name" value="Cyclase"/>
    <property type="match status" value="1"/>
</dbReference>
<accession>A0ABD5R524</accession>
<dbReference type="AlphaFoldDB" id="A0ABD5R524"/>
<dbReference type="RefSeq" id="WP_256412577.1">
    <property type="nucleotide sequence ID" value="NZ_JANHDM010000011.1"/>
</dbReference>
<dbReference type="InterPro" id="IPR037175">
    <property type="entry name" value="KFase_sf"/>
</dbReference>
<feature type="compositionally biased region" description="Basic and acidic residues" evidence="1">
    <location>
        <begin position="212"/>
        <end position="233"/>
    </location>
</feature>
<dbReference type="Gene3D" id="3.50.30.50">
    <property type="entry name" value="Putative cyclase"/>
    <property type="match status" value="1"/>
</dbReference>
<proteinExistence type="predicted"/>
<dbReference type="EMBL" id="JBHSKY010000017">
    <property type="protein sequence ID" value="MFC5279976.1"/>
    <property type="molecule type" value="Genomic_DNA"/>
</dbReference>
<dbReference type="PANTHER" id="PTHR31118">
    <property type="entry name" value="CYCLASE-LIKE PROTEIN 2"/>
    <property type="match status" value="1"/>
</dbReference>